<organism evidence="2 3">
    <name type="scientific">Nitrospira lenta</name>
    <dbReference type="NCBI Taxonomy" id="1436998"/>
    <lineage>
        <taxon>Bacteria</taxon>
        <taxon>Pseudomonadati</taxon>
        <taxon>Nitrospirota</taxon>
        <taxon>Nitrospiria</taxon>
        <taxon>Nitrospirales</taxon>
        <taxon>Nitrospiraceae</taxon>
        <taxon>Nitrospira</taxon>
    </lineage>
</organism>
<dbReference type="Pfam" id="PF02321">
    <property type="entry name" value="OEP"/>
    <property type="match status" value="2"/>
</dbReference>
<comment type="similarity">
    <text evidence="1">Belongs to the outer membrane factor (OMF) (TC 1.B.17) family.</text>
</comment>
<dbReference type="InterPro" id="IPR010131">
    <property type="entry name" value="MdtP/NodT-like"/>
</dbReference>
<gene>
    <name evidence="2" type="ORF">NITLEN_60131</name>
</gene>
<evidence type="ECO:0000256" key="1">
    <source>
        <dbReference type="ARBA" id="ARBA00007613"/>
    </source>
</evidence>
<evidence type="ECO:0000313" key="3">
    <source>
        <dbReference type="Proteomes" id="UP000248168"/>
    </source>
</evidence>
<dbReference type="GO" id="GO:0015562">
    <property type="term" value="F:efflux transmembrane transporter activity"/>
    <property type="evidence" value="ECO:0007669"/>
    <property type="project" value="InterPro"/>
</dbReference>
<dbReference type="SUPFAM" id="SSF56954">
    <property type="entry name" value="Outer membrane efflux proteins (OEP)"/>
    <property type="match status" value="1"/>
</dbReference>
<evidence type="ECO:0000313" key="2">
    <source>
        <dbReference type="EMBL" id="SPP66328.1"/>
    </source>
</evidence>
<protein>
    <recommendedName>
        <fullName evidence="4">TolC family protein</fullName>
    </recommendedName>
</protein>
<sequence>MSSGGAAVKPSLVHIPAWVFSALTLSVVGLTPLCASGAQETGGATRPDSVVHMAPGDDRITLQSLIEEVVARSPEIKAARERWEAAKAVVPQVQTLPDPRLQLGYQRMPMTDPLQGAMYGFGQEIPFPGKLRLKGEVAQSDVDRLEQEFNATRLRLIATLKEAYFNLHYVHKSIEIVEKNKVLLMQFEKTAKARYSVGQAAQQDVFRAQVEISRVLDRLAVLDQQKESLHAAINRLVNRPPAGPLGTPEEIQTTIMTIPLQELSRRADEFSPALLATAKSIDRSERSVSLAKRQYYPDFDLTALGLRNDRTNDNGYQVMVGIKIPLFYETKQKQGVREARASLEGAREDFTATRQDLLFQVKDGFVQAQRAERLITILRDAIIPQATLGLQAAQAGYAVGKVDFLTLLNSLLTLQDSQLELHGEMVNHEKALARLEAVTGGPLGGPQPERKPGS</sequence>
<dbReference type="AlphaFoldDB" id="A0A330LAN6"/>
<dbReference type="Proteomes" id="UP000248168">
    <property type="component" value="Unassembled WGS sequence"/>
</dbReference>
<dbReference type="PANTHER" id="PTHR30203">
    <property type="entry name" value="OUTER MEMBRANE CATION EFFLUX PROTEIN"/>
    <property type="match status" value="1"/>
</dbReference>
<name>A0A330LAN6_9BACT</name>
<keyword evidence="3" id="KW-1185">Reference proteome</keyword>
<dbReference type="Gene3D" id="1.20.1600.10">
    <property type="entry name" value="Outer membrane efflux proteins (OEP)"/>
    <property type="match status" value="1"/>
</dbReference>
<dbReference type="InterPro" id="IPR003423">
    <property type="entry name" value="OMP_efflux"/>
</dbReference>
<evidence type="ECO:0008006" key="4">
    <source>
        <dbReference type="Google" id="ProtNLM"/>
    </source>
</evidence>
<dbReference type="InParanoid" id="A0A330LAN6"/>
<dbReference type="EMBL" id="OUNR01000019">
    <property type="protein sequence ID" value="SPP66328.1"/>
    <property type="molecule type" value="Genomic_DNA"/>
</dbReference>
<dbReference type="PANTHER" id="PTHR30203:SF24">
    <property type="entry name" value="BLR4935 PROTEIN"/>
    <property type="match status" value="1"/>
</dbReference>
<proteinExistence type="inferred from homology"/>
<reference evidence="3" key="1">
    <citation type="submission" date="2018-04" db="EMBL/GenBank/DDBJ databases">
        <authorList>
            <person name="Lucker S."/>
            <person name="Sakoula D."/>
        </authorList>
    </citation>
    <scope>NUCLEOTIDE SEQUENCE [LARGE SCALE GENOMIC DNA]</scope>
</reference>
<accession>A0A330LAN6</accession>